<keyword evidence="2" id="KW-1003">Cell membrane</keyword>
<evidence type="ECO:0000256" key="6">
    <source>
        <dbReference type="ARBA" id="ARBA00023136"/>
    </source>
</evidence>
<keyword evidence="6 9" id="KW-0472">Membrane</keyword>
<dbReference type="SUPFAM" id="SSF58104">
    <property type="entry name" value="Methyl-accepting chemotaxis protein (MCP) signaling domain"/>
    <property type="match status" value="1"/>
</dbReference>
<dbReference type="SMART" id="SM00283">
    <property type="entry name" value="MA"/>
    <property type="match status" value="1"/>
</dbReference>
<dbReference type="GO" id="GO:0004888">
    <property type="term" value="F:transmembrane signaling receptor activity"/>
    <property type="evidence" value="ECO:0007669"/>
    <property type="project" value="TreeGrafter"/>
</dbReference>
<dbReference type="PANTHER" id="PTHR43531:SF11">
    <property type="entry name" value="METHYL-ACCEPTING CHEMOTAXIS PROTEIN 3"/>
    <property type="match status" value="1"/>
</dbReference>
<dbReference type="AlphaFoldDB" id="A0A1V1P808"/>
<evidence type="ECO:0000256" key="5">
    <source>
        <dbReference type="ARBA" id="ARBA00022989"/>
    </source>
</evidence>
<evidence type="ECO:0000256" key="2">
    <source>
        <dbReference type="ARBA" id="ARBA00022475"/>
    </source>
</evidence>
<keyword evidence="5 9" id="KW-1133">Transmembrane helix</keyword>
<dbReference type="Proteomes" id="UP000189670">
    <property type="component" value="Unassembled WGS sequence"/>
</dbReference>
<keyword evidence="8" id="KW-0807">Transducer</keyword>
<evidence type="ECO:0000259" key="10">
    <source>
        <dbReference type="PROSITE" id="PS50111"/>
    </source>
</evidence>
<evidence type="ECO:0000256" key="7">
    <source>
        <dbReference type="ARBA" id="ARBA00029447"/>
    </source>
</evidence>
<keyword evidence="3" id="KW-0145">Chemotaxis</keyword>
<evidence type="ECO:0000256" key="3">
    <source>
        <dbReference type="ARBA" id="ARBA00022500"/>
    </source>
</evidence>
<keyword evidence="4 9" id="KW-0812">Transmembrane</keyword>
<gene>
    <name evidence="11" type="ORF">OMM_02807</name>
</gene>
<dbReference type="PROSITE" id="PS50111">
    <property type="entry name" value="CHEMOTAXIS_TRANSDUC_2"/>
    <property type="match status" value="1"/>
</dbReference>
<dbReference type="PANTHER" id="PTHR43531">
    <property type="entry name" value="PROTEIN ICFG"/>
    <property type="match status" value="1"/>
</dbReference>
<organism evidence="11 12">
    <name type="scientific">Candidatus Magnetoglobus multicellularis str. Araruama</name>
    <dbReference type="NCBI Taxonomy" id="890399"/>
    <lineage>
        <taxon>Bacteria</taxon>
        <taxon>Pseudomonadati</taxon>
        <taxon>Thermodesulfobacteriota</taxon>
        <taxon>Desulfobacteria</taxon>
        <taxon>Desulfobacterales</taxon>
        <taxon>Desulfobacteraceae</taxon>
        <taxon>Candidatus Magnetoglobus</taxon>
    </lineage>
</organism>
<comment type="caution">
    <text evidence="11">The sequence shown here is derived from an EMBL/GenBank/DDBJ whole genome shotgun (WGS) entry which is preliminary data.</text>
</comment>
<dbReference type="EMBL" id="ATBP01000333">
    <property type="protein sequence ID" value="ETR71017.1"/>
    <property type="molecule type" value="Genomic_DNA"/>
</dbReference>
<dbReference type="Pfam" id="PF02743">
    <property type="entry name" value="dCache_1"/>
    <property type="match status" value="1"/>
</dbReference>
<evidence type="ECO:0000256" key="4">
    <source>
        <dbReference type="ARBA" id="ARBA00022692"/>
    </source>
</evidence>
<sequence length="622" mass="68344">MLDFDNPKQKAGGNMFLSKYNLKLRMMMIITGVAFIAFTVTIGIVTFQTSSMAEQEAIDKTHEMAARYANEIDLKLEESMSIARVMALMFEGMKTANNVPSRDTLNTVMQHILKTNPFLIGVWTCWEPNALDNKDSEYQDKPGHDKTGRFIPYWNRGGGKINLEPLLDYDKEGSGDYYQISLRTGKESIVDPYVYPVAGQDMLITSLVAPIKVNGKTIGVAGVDISLESFENLILKIKPYGTGYSFLVSNSGLFVAHPSLTGKNIKEYTIDKTFNAIKNGQPMDETVRLQATGEKGHVYFSPISIGRSETPWSFAICAPYKKIMEHTVQMIVMTIVTSIVALILLSVVVFFISKRIADPLWNMAEQLRNTANHVDTNAGDILSVSHDLTEKSGAQLSSIEQTTSSLEEISSMTHRNADNARQTNELMRNTNSVMTNTSQSMQELNDSMEEISKASEETSKIIKTIDEIAFQTNLLALNAAVEAARAGEAGAGFAVVADEVRNLAMRSAEAAKNTAKLIEDTVKKVQNGALLVSQTNEGFTKVGESGEKVGQLVQEIDNASTEQSQGIGQINQAIQDIDKNVQETSTNSERIANNAGQMKTQVDELHDIVQNLTVLVEGKTSV</sequence>
<dbReference type="CDD" id="cd12912">
    <property type="entry name" value="PDC2_MCP_like"/>
    <property type="match status" value="1"/>
</dbReference>
<dbReference type="Pfam" id="PF00015">
    <property type="entry name" value="MCPsignal"/>
    <property type="match status" value="1"/>
</dbReference>
<feature type="domain" description="Methyl-accepting transducer" evidence="10">
    <location>
        <begin position="370"/>
        <end position="592"/>
    </location>
</feature>
<reference evidence="12" key="1">
    <citation type="submission" date="2012-11" db="EMBL/GenBank/DDBJ databases">
        <authorList>
            <person name="Lucero-Rivera Y.E."/>
            <person name="Tovar-Ramirez D."/>
        </authorList>
    </citation>
    <scope>NUCLEOTIDE SEQUENCE [LARGE SCALE GENOMIC DNA]</scope>
    <source>
        <strain evidence="12">Araruama</strain>
    </source>
</reference>
<dbReference type="Gene3D" id="1.10.287.950">
    <property type="entry name" value="Methyl-accepting chemotaxis protein"/>
    <property type="match status" value="1"/>
</dbReference>
<dbReference type="GO" id="GO:0007165">
    <property type="term" value="P:signal transduction"/>
    <property type="evidence" value="ECO:0007669"/>
    <property type="project" value="UniProtKB-KW"/>
</dbReference>
<dbReference type="GO" id="GO:0005886">
    <property type="term" value="C:plasma membrane"/>
    <property type="evidence" value="ECO:0007669"/>
    <property type="project" value="UniProtKB-SubCell"/>
</dbReference>
<protein>
    <submittedName>
        <fullName evidence="11">Methyl-accepting chemotaxis protein</fullName>
    </submittedName>
</protein>
<comment type="similarity">
    <text evidence="7">Belongs to the methyl-accepting chemotaxis (MCP) protein family.</text>
</comment>
<comment type="subcellular location">
    <subcellularLocation>
        <location evidence="1">Cell membrane</location>
        <topology evidence="1">Multi-pass membrane protein</topology>
    </subcellularLocation>
</comment>
<dbReference type="Gene3D" id="3.30.450.20">
    <property type="entry name" value="PAS domain"/>
    <property type="match status" value="2"/>
</dbReference>
<evidence type="ECO:0000256" key="9">
    <source>
        <dbReference type="SAM" id="Phobius"/>
    </source>
</evidence>
<feature type="transmembrane region" description="Helical" evidence="9">
    <location>
        <begin position="24"/>
        <end position="47"/>
    </location>
</feature>
<evidence type="ECO:0000313" key="12">
    <source>
        <dbReference type="Proteomes" id="UP000189670"/>
    </source>
</evidence>
<name>A0A1V1P808_9BACT</name>
<dbReference type="InterPro" id="IPR004089">
    <property type="entry name" value="MCPsignal_dom"/>
</dbReference>
<dbReference type="InterPro" id="IPR033479">
    <property type="entry name" value="dCache_1"/>
</dbReference>
<accession>A0A1V1P808</accession>
<evidence type="ECO:0000313" key="11">
    <source>
        <dbReference type="EMBL" id="ETR71017.1"/>
    </source>
</evidence>
<proteinExistence type="inferred from homology"/>
<evidence type="ECO:0000256" key="8">
    <source>
        <dbReference type="PROSITE-ProRule" id="PRU00284"/>
    </source>
</evidence>
<feature type="transmembrane region" description="Helical" evidence="9">
    <location>
        <begin position="330"/>
        <end position="352"/>
    </location>
</feature>
<dbReference type="InterPro" id="IPR051310">
    <property type="entry name" value="MCP_chemotaxis"/>
</dbReference>
<dbReference type="CDD" id="cd12913">
    <property type="entry name" value="PDC1_MCP_like"/>
    <property type="match status" value="1"/>
</dbReference>
<evidence type="ECO:0000256" key="1">
    <source>
        <dbReference type="ARBA" id="ARBA00004651"/>
    </source>
</evidence>
<dbReference type="GO" id="GO:0006935">
    <property type="term" value="P:chemotaxis"/>
    <property type="evidence" value="ECO:0007669"/>
    <property type="project" value="UniProtKB-KW"/>
</dbReference>